<evidence type="ECO:0008006" key="3">
    <source>
        <dbReference type="Google" id="ProtNLM"/>
    </source>
</evidence>
<dbReference type="SUPFAM" id="SSF101148">
    <property type="entry name" value="Plant invertase/pectin methylesterase inhibitor"/>
    <property type="match status" value="1"/>
</dbReference>
<name>A0AAV0NIF6_9ROSI</name>
<gene>
    <name evidence="1" type="ORF">LITE_LOCUS33491</name>
</gene>
<comment type="caution">
    <text evidence="1">The sequence shown here is derived from an EMBL/GenBank/DDBJ whole genome shotgun (WGS) entry which is preliminary data.</text>
</comment>
<dbReference type="AlphaFoldDB" id="A0AAV0NIF6"/>
<keyword evidence="2" id="KW-1185">Reference proteome</keyword>
<dbReference type="InterPro" id="IPR035513">
    <property type="entry name" value="Invertase/methylesterase_inhib"/>
</dbReference>
<evidence type="ECO:0000313" key="1">
    <source>
        <dbReference type="EMBL" id="CAI0458356.1"/>
    </source>
</evidence>
<evidence type="ECO:0000313" key="2">
    <source>
        <dbReference type="Proteomes" id="UP001154282"/>
    </source>
</evidence>
<accession>A0AAV0NIF6</accession>
<protein>
    <recommendedName>
        <fullName evidence="3">Pectinesterase inhibitor domain-containing protein</fullName>
    </recommendedName>
</protein>
<dbReference type="EMBL" id="CAMGYJ010000008">
    <property type="protein sequence ID" value="CAI0458356.1"/>
    <property type="molecule type" value="Genomic_DNA"/>
</dbReference>
<dbReference type="Gene3D" id="1.20.140.40">
    <property type="entry name" value="Invertase/pectin methylesterase inhibitor family protein"/>
    <property type="match status" value="1"/>
</dbReference>
<dbReference type="Proteomes" id="UP001154282">
    <property type="component" value="Unassembled WGS sequence"/>
</dbReference>
<reference evidence="1" key="1">
    <citation type="submission" date="2022-08" db="EMBL/GenBank/DDBJ databases">
        <authorList>
            <person name="Gutierrez-Valencia J."/>
        </authorList>
    </citation>
    <scope>NUCLEOTIDE SEQUENCE</scope>
</reference>
<proteinExistence type="predicted"/>
<feature type="non-terminal residue" evidence="1">
    <location>
        <position position="1"/>
    </location>
</feature>
<organism evidence="1 2">
    <name type="scientific">Linum tenue</name>
    <dbReference type="NCBI Taxonomy" id="586396"/>
    <lineage>
        <taxon>Eukaryota</taxon>
        <taxon>Viridiplantae</taxon>
        <taxon>Streptophyta</taxon>
        <taxon>Embryophyta</taxon>
        <taxon>Tracheophyta</taxon>
        <taxon>Spermatophyta</taxon>
        <taxon>Magnoliopsida</taxon>
        <taxon>eudicotyledons</taxon>
        <taxon>Gunneridae</taxon>
        <taxon>Pentapetalae</taxon>
        <taxon>rosids</taxon>
        <taxon>fabids</taxon>
        <taxon>Malpighiales</taxon>
        <taxon>Linaceae</taxon>
        <taxon>Linum</taxon>
    </lineage>
</organism>
<sequence length="151" mass="16626">LPSHHIPLPLFLLPPDHHLPHPTAIIFLSLETTVSLHPRCEASSNACSEGVHEALNAAVVTEATTINNKLLHITKLHVCKHNYDFNLCAHVLQSYPEASSTTTTNIKSLAKVIQEMAKKQSTILGKLFTELRNNKATKQPIKLLLDLCASL</sequence>